<dbReference type="Gene3D" id="3.20.20.140">
    <property type="entry name" value="Metal-dependent hydrolases"/>
    <property type="match status" value="1"/>
</dbReference>
<feature type="domain" description="Amidohydrolase-related" evidence="1">
    <location>
        <begin position="57"/>
        <end position="243"/>
    </location>
</feature>
<proteinExistence type="predicted"/>
<keyword evidence="3" id="KW-1185">Reference proteome</keyword>
<accession>A0A9W6NPR5</accession>
<dbReference type="Proteomes" id="UP001143480">
    <property type="component" value="Unassembled WGS sequence"/>
</dbReference>
<dbReference type="RefSeq" id="WP_223095305.1">
    <property type="nucleotide sequence ID" value="NZ_BAAAXA010000001.1"/>
</dbReference>
<evidence type="ECO:0000313" key="3">
    <source>
        <dbReference type="Proteomes" id="UP001143480"/>
    </source>
</evidence>
<dbReference type="EMBL" id="BSFP01000057">
    <property type="protein sequence ID" value="GLL05395.1"/>
    <property type="molecule type" value="Genomic_DNA"/>
</dbReference>
<dbReference type="GO" id="GO:0016787">
    <property type="term" value="F:hydrolase activity"/>
    <property type="evidence" value="ECO:0007669"/>
    <property type="project" value="InterPro"/>
</dbReference>
<dbReference type="SUPFAM" id="SSF51556">
    <property type="entry name" value="Metallo-dependent hydrolases"/>
    <property type="match status" value="1"/>
</dbReference>
<protein>
    <recommendedName>
        <fullName evidence="1">Amidohydrolase-related domain-containing protein</fullName>
    </recommendedName>
</protein>
<gene>
    <name evidence="2" type="ORF">GCM10017581_071420</name>
</gene>
<reference evidence="2" key="2">
    <citation type="submission" date="2023-01" db="EMBL/GenBank/DDBJ databases">
        <authorList>
            <person name="Sun Q."/>
            <person name="Evtushenko L."/>
        </authorList>
    </citation>
    <scope>NUCLEOTIDE SEQUENCE</scope>
    <source>
        <strain evidence="2">VKM Ac-1321</strain>
    </source>
</reference>
<sequence>MFDFHARLTPGPGAAEALLGALDEAGVERAAVCAGGVVGLDRLSVQIVDGGRSKALADNAGVLRACEASGGRLVPFFFADPYRDAAGYAQAADRYRGLEISPAVHGFRLDDPRVDALVRIAARHRHPVYVVCLGRAGTRTEDLVVLAGRHPDVTFVSGHCGHTGLDAAGLSLVAPLPNIAVELSGCFTAVARLAVRRLGAHRVLFGTEHPLQHPTVEVAKLRALGLPPDELALVAAGNANRILEC</sequence>
<name>A0A9W6NPR5_9ACTN</name>
<evidence type="ECO:0000313" key="2">
    <source>
        <dbReference type="EMBL" id="GLL05395.1"/>
    </source>
</evidence>
<dbReference type="InterPro" id="IPR032466">
    <property type="entry name" value="Metal_Hydrolase"/>
</dbReference>
<organism evidence="2 3">
    <name type="scientific">Dactylosporangium matsuzakiense</name>
    <dbReference type="NCBI Taxonomy" id="53360"/>
    <lineage>
        <taxon>Bacteria</taxon>
        <taxon>Bacillati</taxon>
        <taxon>Actinomycetota</taxon>
        <taxon>Actinomycetes</taxon>
        <taxon>Micromonosporales</taxon>
        <taxon>Micromonosporaceae</taxon>
        <taxon>Dactylosporangium</taxon>
    </lineage>
</organism>
<reference evidence="2" key="1">
    <citation type="journal article" date="2014" name="Int. J. Syst. Evol. Microbiol.">
        <title>Complete genome sequence of Corynebacterium casei LMG S-19264T (=DSM 44701T), isolated from a smear-ripened cheese.</title>
        <authorList>
            <consortium name="US DOE Joint Genome Institute (JGI-PGF)"/>
            <person name="Walter F."/>
            <person name="Albersmeier A."/>
            <person name="Kalinowski J."/>
            <person name="Ruckert C."/>
        </authorList>
    </citation>
    <scope>NUCLEOTIDE SEQUENCE</scope>
    <source>
        <strain evidence="2">VKM Ac-1321</strain>
    </source>
</reference>
<evidence type="ECO:0000259" key="1">
    <source>
        <dbReference type="Pfam" id="PF04909"/>
    </source>
</evidence>
<dbReference type="InterPro" id="IPR006680">
    <property type="entry name" value="Amidohydro-rel"/>
</dbReference>
<dbReference type="AlphaFoldDB" id="A0A9W6NPR5"/>
<dbReference type="Pfam" id="PF04909">
    <property type="entry name" value="Amidohydro_2"/>
    <property type="match status" value="1"/>
</dbReference>
<comment type="caution">
    <text evidence="2">The sequence shown here is derived from an EMBL/GenBank/DDBJ whole genome shotgun (WGS) entry which is preliminary data.</text>
</comment>